<dbReference type="Proteomes" id="UP000545074">
    <property type="component" value="Unassembled WGS sequence"/>
</dbReference>
<comment type="caution">
    <text evidence="1">The sequence shown here is derived from an EMBL/GenBank/DDBJ whole genome shotgun (WGS) entry which is preliminary data.</text>
</comment>
<proteinExistence type="predicted"/>
<dbReference type="RefSeq" id="WP_182388649.1">
    <property type="nucleotide sequence ID" value="NZ_JACGCX010000001.1"/>
</dbReference>
<gene>
    <name evidence="1" type="ORF">H4C80_00255</name>
</gene>
<protein>
    <submittedName>
        <fullName evidence="1">Uncharacterized protein</fullName>
    </submittedName>
</protein>
<accession>A0A7W2KBR7</accession>
<evidence type="ECO:0000313" key="1">
    <source>
        <dbReference type="EMBL" id="MBA6095580.1"/>
    </source>
</evidence>
<organism evidence="1 2">
    <name type="scientific">Pseudomonas juntendi</name>
    <dbReference type="NCBI Taxonomy" id="2666183"/>
    <lineage>
        <taxon>Bacteria</taxon>
        <taxon>Pseudomonadati</taxon>
        <taxon>Pseudomonadota</taxon>
        <taxon>Gammaproteobacteria</taxon>
        <taxon>Pseudomonadales</taxon>
        <taxon>Pseudomonadaceae</taxon>
        <taxon>Pseudomonas</taxon>
    </lineage>
</organism>
<evidence type="ECO:0000313" key="2">
    <source>
        <dbReference type="Proteomes" id="UP000545074"/>
    </source>
</evidence>
<dbReference type="AlphaFoldDB" id="A0A7W2KBR7"/>
<name>A0A7W2KBR7_9PSED</name>
<sequence>MEALMRRLEAVKDTALELNSELCQRYVVETDLMPIAGLNMAYNQVLRALELVSYYRGVLPKPRRGSLEDYMRDVPESSQRVIDLLNGCFVAVMSGFESCARKAVCWAPRAYGKASSKIYLVNIIERSRKLGWVEPDDEVMWKQFIKLRNYIVHNNGEAQENGLLTLPSGLVWEFRVGLQSQVTLRHVPESLQWLLSAYAKWCGQLLSAWSTSFDYSPVSAGFYSYQLTSTSLLPHWGHDNWSGKGPWTWRLQPPSIDVS</sequence>
<dbReference type="EMBL" id="JACGCX010000001">
    <property type="protein sequence ID" value="MBA6095580.1"/>
    <property type="molecule type" value="Genomic_DNA"/>
</dbReference>
<reference evidence="1 2" key="1">
    <citation type="submission" date="2020-07" db="EMBL/GenBank/DDBJ databases">
        <title>Diversity of carbapenemase encoding genes among Pseudomonas putida group clinical isolates in a tertiary Brazilian hospital.</title>
        <authorList>
            <person name="Alberto-Lei F."/>
            <person name="Nodari C.S."/>
            <person name="Streling A.P."/>
            <person name="Paulino J.T."/>
            <person name="Bessa-Neto F.O."/>
            <person name="Cayo R."/>
            <person name="Gales A.C."/>
        </authorList>
    </citation>
    <scope>NUCLEOTIDE SEQUENCE [LARGE SCALE GENOMIC DNA]</scope>
    <source>
        <strain evidence="1 2">12815</strain>
    </source>
</reference>